<dbReference type="CDD" id="cd02012">
    <property type="entry name" value="TPP_TK"/>
    <property type="match status" value="1"/>
</dbReference>
<reference evidence="4" key="1">
    <citation type="submission" date="2017-09" db="EMBL/GenBank/DDBJ databases">
        <title>Depth-based differentiation of microbial function through sediment-hosted aquifers and enrichment of novel symbionts in the deep terrestrial subsurface.</title>
        <authorList>
            <person name="Probst A.J."/>
            <person name="Ladd B."/>
            <person name="Jarett J.K."/>
            <person name="Geller-Mcgrath D.E."/>
            <person name="Sieber C.M.K."/>
            <person name="Emerson J.B."/>
            <person name="Anantharaman K."/>
            <person name="Thomas B.C."/>
            <person name="Malmstrom R."/>
            <person name="Stieglmeier M."/>
            <person name="Klingl A."/>
            <person name="Woyke T."/>
            <person name="Ryan C.M."/>
            <person name="Banfield J.F."/>
        </authorList>
    </citation>
    <scope>NUCLEOTIDE SEQUENCE [LARGE SCALE GENOMIC DNA]</scope>
</reference>
<dbReference type="EMBL" id="PFLW01000048">
    <property type="protein sequence ID" value="PIY89128.1"/>
    <property type="molecule type" value="Genomic_DNA"/>
</dbReference>
<proteinExistence type="predicted"/>
<keyword evidence="1" id="KW-0472">Membrane</keyword>
<evidence type="ECO:0000259" key="2">
    <source>
        <dbReference type="Pfam" id="PF00456"/>
    </source>
</evidence>
<comment type="caution">
    <text evidence="3">The sequence shown here is derived from an EMBL/GenBank/DDBJ whole genome shotgun (WGS) entry which is preliminary data.</text>
</comment>
<sequence length="266" mass="29654">MNYKQISKEIRKKILKMMFEAQGAHIGSCLSCVEILTVLYFKVLKINPKKPLAENRDRFILSKGHAAAALYAALAQRGFFPEKILGSYCKDGGKLPGHSTRGCAPGVEVSTGSLGHGLPMGAGMAIAAKNDNKKYRIFVLMSDGECEEGSNWEAALFASHHKLDNLAAIIDYNKLQALGRTNKVLNLEPLAKKWEAFGWQVKEIDGHNFSQIEKVFSKIPFKKNKPSLVIAHTVKGKGVSFMENKLEWHYKNLTEELYKSALKELK</sequence>
<evidence type="ECO:0000256" key="1">
    <source>
        <dbReference type="SAM" id="Phobius"/>
    </source>
</evidence>
<dbReference type="InterPro" id="IPR005474">
    <property type="entry name" value="Transketolase_N"/>
</dbReference>
<feature type="domain" description="Transketolase N-terminal" evidence="2">
    <location>
        <begin position="5"/>
        <end position="256"/>
    </location>
</feature>
<dbReference type="PANTHER" id="PTHR47514:SF2">
    <property type="entry name" value="TRANSKETOLASE"/>
    <property type="match status" value="1"/>
</dbReference>
<evidence type="ECO:0000313" key="4">
    <source>
        <dbReference type="Proteomes" id="UP000230767"/>
    </source>
</evidence>
<dbReference type="PANTHER" id="PTHR47514">
    <property type="entry name" value="TRANSKETOLASE N-TERMINAL SECTION-RELATED"/>
    <property type="match status" value="1"/>
</dbReference>
<evidence type="ECO:0000313" key="3">
    <source>
        <dbReference type="EMBL" id="PIY89128.1"/>
    </source>
</evidence>
<dbReference type="SUPFAM" id="SSF52518">
    <property type="entry name" value="Thiamin diphosphate-binding fold (THDP-binding)"/>
    <property type="match status" value="1"/>
</dbReference>
<dbReference type="AlphaFoldDB" id="A0A2M7R6D3"/>
<protein>
    <submittedName>
        <fullName evidence="3">Transketolase</fullName>
    </submittedName>
</protein>
<feature type="transmembrane region" description="Helical" evidence="1">
    <location>
        <begin position="21"/>
        <end position="41"/>
    </location>
</feature>
<organism evidence="3 4">
    <name type="scientific">Candidatus Nealsonbacteria bacterium CG_4_10_14_0_8_um_filter_37_14</name>
    <dbReference type="NCBI Taxonomy" id="1974684"/>
    <lineage>
        <taxon>Bacteria</taxon>
        <taxon>Candidatus Nealsoniibacteriota</taxon>
    </lineage>
</organism>
<dbReference type="Gene3D" id="3.40.50.970">
    <property type="match status" value="1"/>
</dbReference>
<keyword evidence="1" id="KW-1133">Transmembrane helix</keyword>
<accession>A0A2M7R6D3</accession>
<dbReference type="Proteomes" id="UP000230767">
    <property type="component" value="Unassembled WGS sequence"/>
</dbReference>
<dbReference type="InterPro" id="IPR029061">
    <property type="entry name" value="THDP-binding"/>
</dbReference>
<dbReference type="Pfam" id="PF00456">
    <property type="entry name" value="Transketolase_N"/>
    <property type="match status" value="1"/>
</dbReference>
<name>A0A2M7R6D3_9BACT</name>
<gene>
    <name evidence="3" type="ORF">COY73_01915</name>
</gene>
<keyword evidence="1" id="KW-0812">Transmembrane</keyword>